<dbReference type="GO" id="GO:0016491">
    <property type="term" value="F:oxidoreductase activity"/>
    <property type="evidence" value="ECO:0007669"/>
    <property type="project" value="InterPro"/>
</dbReference>
<dbReference type="Proteomes" id="UP000466906">
    <property type="component" value="Chromosome"/>
</dbReference>
<protein>
    <recommendedName>
        <fullName evidence="3">Nitroreductase</fullName>
    </recommendedName>
</protein>
<organism evidence="1 2">
    <name type="scientific">Mycolicibacterium alvei</name>
    <dbReference type="NCBI Taxonomy" id="67081"/>
    <lineage>
        <taxon>Bacteria</taxon>
        <taxon>Bacillati</taxon>
        <taxon>Actinomycetota</taxon>
        <taxon>Actinomycetes</taxon>
        <taxon>Mycobacteriales</taxon>
        <taxon>Mycobacteriaceae</taxon>
        <taxon>Mycolicibacterium</taxon>
    </lineage>
</organism>
<keyword evidence="2" id="KW-1185">Reference proteome</keyword>
<dbReference type="NCBIfam" id="TIGR00026">
    <property type="entry name" value="hi_GC_TIGR00026"/>
    <property type="match status" value="1"/>
</dbReference>
<sequence length="158" mass="17922">MATLSDFGARLLRTRRLVRAPIWLYRFRAGALFGSRMMMLEHIGRTSGARRYVVLEVVGRPNADTIVVASGFGTKAQWFRNVSVNPEVRVWLGSHRPAAAVAHVLDQQAVDRVLADYRTQHPKTWEQFRLVLEETLGQPIPDTGAPLPLVELRLQPRR</sequence>
<dbReference type="RefSeq" id="WP_163661602.1">
    <property type="nucleotide sequence ID" value="NZ_AP022565.1"/>
</dbReference>
<dbReference type="InterPro" id="IPR004378">
    <property type="entry name" value="F420H2_quin_Rdtase"/>
</dbReference>
<reference evidence="1 2" key="1">
    <citation type="journal article" date="2019" name="Emerg. Microbes Infect.">
        <title>Comprehensive subspecies identification of 175 nontuberculous mycobacteria species based on 7547 genomic profiles.</title>
        <authorList>
            <person name="Matsumoto Y."/>
            <person name="Kinjo T."/>
            <person name="Motooka D."/>
            <person name="Nabeya D."/>
            <person name="Jung N."/>
            <person name="Uechi K."/>
            <person name="Horii T."/>
            <person name="Iida T."/>
            <person name="Fujita J."/>
            <person name="Nakamura S."/>
        </authorList>
    </citation>
    <scope>NUCLEOTIDE SEQUENCE [LARGE SCALE GENOMIC DNA]</scope>
    <source>
        <strain evidence="1 2">JCM 12272</strain>
    </source>
</reference>
<dbReference type="Pfam" id="PF04075">
    <property type="entry name" value="F420H2_quin_red"/>
    <property type="match status" value="1"/>
</dbReference>
<gene>
    <name evidence="1" type="ORF">MALV_09950</name>
</gene>
<dbReference type="KEGG" id="malv:MALV_09950"/>
<accession>A0A6N4UM19</accession>
<proteinExistence type="predicted"/>
<dbReference type="InterPro" id="IPR012349">
    <property type="entry name" value="Split_barrel_FMN-bd"/>
</dbReference>
<dbReference type="EMBL" id="AP022565">
    <property type="protein sequence ID" value="BBX25870.1"/>
    <property type="molecule type" value="Genomic_DNA"/>
</dbReference>
<dbReference type="Gene3D" id="2.30.110.10">
    <property type="entry name" value="Electron Transport, Fmn-binding Protein, Chain A"/>
    <property type="match status" value="1"/>
</dbReference>
<evidence type="ECO:0000313" key="2">
    <source>
        <dbReference type="Proteomes" id="UP000466906"/>
    </source>
</evidence>
<evidence type="ECO:0000313" key="1">
    <source>
        <dbReference type="EMBL" id="BBX25870.1"/>
    </source>
</evidence>
<name>A0A6N4UM19_9MYCO</name>
<dbReference type="AlphaFoldDB" id="A0A6N4UM19"/>
<evidence type="ECO:0008006" key="3">
    <source>
        <dbReference type="Google" id="ProtNLM"/>
    </source>
</evidence>